<sequence>MDTDKMSNGNLRRLRSRPVCIICARPSEAQRIAKALGIDSDEHMINGNDVTMVKDGYTFYLGEFNLRSGDVLKYYITSSLRQAIQSFTISAAILVNVLAPRFILHAGLRDVVFGEAAINYQEGKFEMSPTGDPIFLPDFNRVAVEAGNMQAFTESRKQGGLHYGEYISGSSVRGDAAAIFKRIRSTVNRNVIALDMEASAFIQLCTHFDRKGPTCLGVVKGVSDFGNSDKGKEPEVYNEALDKTAAAIRDWLSHRIPHTRWEVDERCTTSGNEPGAKLVPGYYQNFVRRVIDNYLEGMEISYKHKGQEKIPANDIKGFISILPKNGDPEFVREFGHIHKMMEKHGIEEIYVGRNNAQRYVCYKGGYFFDWCRTLNSLCSEEDAEYQVGVFERTLKKQAYYKQFESAPLARVLSWKSAMELLEEINSTSGRAIA</sequence>
<dbReference type="HOGENOM" id="CLU_025948_0_0_1"/>
<name>A0A084R265_STAC4</name>
<accession>A0A084R265</accession>
<feature type="domain" description="Nucleoside phosphorylase" evidence="1">
    <location>
        <begin position="105"/>
        <end position="245"/>
    </location>
</feature>
<evidence type="ECO:0000259" key="1">
    <source>
        <dbReference type="Pfam" id="PF01048"/>
    </source>
</evidence>
<dbReference type="GO" id="GO:0003824">
    <property type="term" value="F:catalytic activity"/>
    <property type="evidence" value="ECO:0007669"/>
    <property type="project" value="InterPro"/>
</dbReference>
<dbReference type="Proteomes" id="UP000028524">
    <property type="component" value="Unassembled WGS sequence"/>
</dbReference>
<keyword evidence="3" id="KW-1185">Reference proteome</keyword>
<evidence type="ECO:0000313" key="2">
    <source>
        <dbReference type="EMBL" id="KFA70300.1"/>
    </source>
</evidence>
<dbReference type="OMA" id="VMPENDD"/>
<gene>
    <name evidence="2" type="ORF">S40285_10773</name>
</gene>
<dbReference type="InParanoid" id="A0A084R265"/>
<dbReference type="InterPro" id="IPR000845">
    <property type="entry name" value="Nucleoside_phosphorylase_d"/>
</dbReference>
<reference evidence="2 3" key="1">
    <citation type="journal article" date="2014" name="BMC Genomics">
        <title>Comparative genome sequencing reveals chemotype-specific gene clusters in the toxigenic black mold Stachybotrys.</title>
        <authorList>
            <person name="Semeiks J."/>
            <person name="Borek D."/>
            <person name="Otwinowski Z."/>
            <person name="Grishin N.V."/>
        </authorList>
    </citation>
    <scope>NUCLEOTIDE SEQUENCE [LARGE SCALE GENOMIC DNA]</scope>
    <source>
        <strain evidence="2 3">IBT 40285</strain>
    </source>
</reference>
<organism evidence="2 3">
    <name type="scientific">Stachybotrys chlorohalonatus (strain IBT 40285)</name>
    <dbReference type="NCBI Taxonomy" id="1283841"/>
    <lineage>
        <taxon>Eukaryota</taxon>
        <taxon>Fungi</taxon>
        <taxon>Dikarya</taxon>
        <taxon>Ascomycota</taxon>
        <taxon>Pezizomycotina</taxon>
        <taxon>Sordariomycetes</taxon>
        <taxon>Hypocreomycetidae</taxon>
        <taxon>Hypocreales</taxon>
        <taxon>Stachybotryaceae</taxon>
        <taxon>Stachybotrys</taxon>
    </lineage>
</organism>
<dbReference type="EMBL" id="KL659214">
    <property type="protein sequence ID" value="KFA70300.1"/>
    <property type="molecule type" value="Genomic_DNA"/>
</dbReference>
<protein>
    <recommendedName>
        <fullName evidence="1">Nucleoside phosphorylase domain-containing protein</fullName>
    </recommendedName>
</protein>
<dbReference type="Pfam" id="PF01048">
    <property type="entry name" value="PNP_UDP_1"/>
    <property type="match status" value="1"/>
</dbReference>
<dbReference type="OrthoDB" id="4129906at2759"/>
<dbReference type="Gene3D" id="3.40.50.1580">
    <property type="entry name" value="Nucleoside phosphorylase domain"/>
    <property type="match status" value="1"/>
</dbReference>
<dbReference type="AlphaFoldDB" id="A0A084R265"/>
<dbReference type="SUPFAM" id="SSF53167">
    <property type="entry name" value="Purine and uridine phosphorylases"/>
    <property type="match status" value="1"/>
</dbReference>
<dbReference type="GO" id="GO:0009116">
    <property type="term" value="P:nucleoside metabolic process"/>
    <property type="evidence" value="ECO:0007669"/>
    <property type="project" value="InterPro"/>
</dbReference>
<evidence type="ECO:0000313" key="3">
    <source>
        <dbReference type="Proteomes" id="UP000028524"/>
    </source>
</evidence>
<proteinExistence type="predicted"/>
<dbReference type="InterPro" id="IPR035994">
    <property type="entry name" value="Nucleoside_phosphorylase_sf"/>
</dbReference>